<dbReference type="InterPro" id="IPR002347">
    <property type="entry name" value="SDR_fam"/>
</dbReference>
<proteinExistence type="inferred from homology"/>
<dbReference type="SUPFAM" id="SSF51735">
    <property type="entry name" value="NAD(P)-binding Rossmann-fold domains"/>
    <property type="match status" value="1"/>
</dbReference>
<evidence type="ECO:0000313" key="3">
    <source>
        <dbReference type="Proteomes" id="UP001204376"/>
    </source>
</evidence>
<evidence type="ECO:0000313" key="2">
    <source>
        <dbReference type="EMBL" id="MCQ6959203.1"/>
    </source>
</evidence>
<dbReference type="Pfam" id="PF13561">
    <property type="entry name" value="adh_short_C2"/>
    <property type="match status" value="1"/>
</dbReference>
<dbReference type="EMBL" id="JANHOH010000002">
    <property type="protein sequence ID" value="MCQ6959203.1"/>
    <property type="molecule type" value="Genomic_DNA"/>
</dbReference>
<organism evidence="2 3">
    <name type="scientific">Mucilaginibacter aquariorum</name>
    <dbReference type="NCBI Taxonomy" id="2967225"/>
    <lineage>
        <taxon>Bacteria</taxon>
        <taxon>Pseudomonadati</taxon>
        <taxon>Bacteroidota</taxon>
        <taxon>Sphingobacteriia</taxon>
        <taxon>Sphingobacteriales</taxon>
        <taxon>Sphingobacteriaceae</taxon>
        <taxon>Mucilaginibacter</taxon>
    </lineage>
</organism>
<keyword evidence="3" id="KW-1185">Reference proteome</keyword>
<name>A0ABT1T406_9SPHI</name>
<dbReference type="GO" id="GO:0047936">
    <property type="term" value="F:glucose 1-dehydrogenase [NAD(P)+] activity"/>
    <property type="evidence" value="ECO:0007669"/>
    <property type="project" value="UniProtKB-EC"/>
</dbReference>
<dbReference type="InterPro" id="IPR036291">
    <property type="entry name" value="NAD(P)-bd_dom_sf"/>
</dbReference>
<gene>
    <name evidence="2" type="ORF">NPE20_14595</name>
</gene>
<accession>A0ABT1T406</accession>
<dbReference type="PRINTS" id="PR00081">
    <property type="entry name" value="GDHRDH"/>
</dbReference>
<evidence type="ECO:0000256" key="1">
    <source>
        <dbReference type="ARBA" id="ARBA00006484"/>
    </source>
</evidence>
<dbReference type="PANTHER" id="PTHR42879">
    <property type="entry name" value="3-OXOACYL-(ACYL-CARRIER-PROTEIN) REDUCTASE"/>
    <property type="match status" value="1"/>
</dbReference>
<dbReference type="NCBIfam" id="NF005559">
    <property type="entry name" value="PRK07231.1"/>
    <property type="match status" value="1"/>
</dbReference>
<comment type="similarity">
    <text evidence="1">Belongs to the short-chain dehydrogenases/reductases (SDR) family.</text>
</comment>
<dbReference type="PRINTS" id="PR00080">
    <property type="entry name" value="SDRFAMILY"/>
</dbReference>
<sequence length="252" mass="26481">MNLLRQKVALVTGTGSGIGKSIAVLFAEEGAKVILTDIHQENMEAVAAEISAKGGTVKCFAADMSSQTDVKQVINYVMETYATLDILINNAGIMDNFTPVADVTDELWEKVLGTNLNGPFFTCREAVKFFLKKGSGIIVNIASIGGLRGGRAGAAYTASKHALIGLTRNIGYQYAGKNIRCNAIAPGGVKTNITYGMEPQPFGFERMNAGTGNAPVSASPEAIAELALFLASEKSAFVNGTVLTADGGWTAY</sequence>
<dbReference type="Gene3D" id="3.40.50.720">
    <property type="entry name" value="NAD(P)-binding Rossmann-like Domain"/>
    <property type="match status" value="1"/>
</dbReference>
<dbReference type="CDD" id="cd05233">
    <property type="entry name" value="SDR_c"/>
    <property type="match status" value="1"/>
</dbReference>
<keyword evidence="2" id="KW-0560">Oxidoreductase</keyword>
<dbReference type="InterPro" id="IPR050259">
    <property type="entry name" value="SDR"/>
</dbReference>
<dbReference type="InterPro" id="IPR020904">
    <property type="entry name" value="Sc_DH/Rdtase_CS"/>
</dbReference>
<reference evidence="2 3" key="1">
    <citation type="submission" date="2022-07" db="EMBL/GenBank/DDBJ databases">
        <title>Mucilaginibacter sp. JC4.</title>
        <authorList>
            <person name="Le V."/>
            <person name="Ko S.-R."/>
            <person name="Ahn C.-Y."/>
            <person name="Oh H.-M."/>
        </authorList>
    </citation>
    <scope>NUCLEOTIDE SEQUENCE [LARGE SCALE GENOMIC DNA]</scope>
    <source>
        <strain evidence="2 3">JC4</strain>
    </source>
</reference>
<dbReference type="PANTHER" id="PTHR42879:SF2">
    <property type="entry name" value="3-OXOACYL-[ACYL-CARRIER-PROTEIN] REDUCTASE FABG"/>
    <property type="match status" value="1"/>
</dbReference>
<comment type="caution">
    <text evidence="2">The sequence shown here is derived from an EMBL/GenBank/DDBJ whole genome shotgun (WGS) entry which is preliminary data.</text>
</comment>
<dbReference type="RefSeq" id="WP_256539390.1">
    <property type="nucleotide sequence ID" value="NZ_JANHOH010000002.1"/>
</dbReference>
<protein>
    <submittedName>
        <fullName evidence="2">Glucose 1-dehydrogenase</fullName>
        <ecNumber evidence="2">1.1.1.47</ecNumber>
    </submittedName>
</protein>
<dbReference type="EC" id="1.1.1.47" evidence="2"/>
<dbReference type="Proteomes" id="UP001204376">
    <property type="component" value="Unassembled WGS sequence"/>
</dbReference>
<dbReference type="PROSITE" id="PS00061">
    <property type="entry name" value="ADH_SHORT"/>
    <property type="match status" value="1"/>
</dbReference>